<proteinExistence type="inferred from homology"/>
<gene>
    <name evidence="4" type="primary">AIM11</name>
    <name evidence="6" type="ORF">L211DRAFT_835366</name>
</gene>
<reference evidence="6 7" key="1">
    <citation type="journal article" date="2018" name="Nat. Ecol. Evol.">
        <title>Pezizomycetes genomes reveal the molecular basis of ectomycorrhizal truffle lifestyle.</title>
        <authorList>
            <person name="Murat C."/>
            <person name="Payen T."/>
            <person name="Noel B."/>
            <person name="Kuo A."/>
            <person name="Morin E."/>
            <person name="Chen J."/>
            <person name="Kohler A."/>
            <person name="Krizsan K."/>
            <person name="Balestrini R."/>
            <person name="Da Silva C."/>
            <person name="Montanini B."/>
            <person name="Hainaut M."/>
            <person name="Levati E."/>
            <person name="Barry K.W."/>
            <person name="Belfiori B."/>
            <person name="Cichocki N."/>
            <person name="Clum A."/>
            <person name="Dockter R.B."/>
            <person name="Fauchery L."/>
            <person name="Guy J."/>
            <person name="Iotti M."/>
            <person name="Le Tacon F."/>
            <person name="Lindquist E.A."/>
            <person name="Lipzen A."/>
            <person name="Malagnac F."/>
            <person name="Mello A."/>
            <person name="Molinier V."/>
            <person name="Miyauchi S."/>
            <person name="Poulain J."/>
            <person name="Riccioni C."/>
            <person name="Rubini A."/>
            <person name="Sitrit Y."/>
            <person name="Splivallo R."/>
            <person name="Traeger S."/>
            <person name="Wang M."/>
            <person name="Zifcakova L."/>
            <person name="Wipf D."/>
            <person name="Zambonelli A."/>
            <person name="Paolocci F."/>
            <person name="Nowrousian M."/>
            <person name="Ottonello S."/>
            <person name="Baldrian P."/>
            <person name="Spatafora J.W."/>
            <person name="Henrissat B."/>
            <person name="Nagy L.G."/>
            <person name="Aury J.M."/>
            <person name="Wincker P."/>
            <person name="Grigoriev I.V."/>
            <person name="Bonfante P."/>
            <person name="Martin F.M."/>
        </authorList>
    </citation>
    <scope>NUCLEOTIDE SEQUENCE [LARGE SCALE GENOMIC DNA]</scope>
    <source>
        <strain evidence="6 7">ATCC MYA-4762</strain>
    </source>
</reference>
<keyword evidence="1 4" id="KW-0812">Transmembrane</keyword>
<dbReference type="InterPro" id="IPR038814">
    <property type="entry name" value="AIM11"/>
</dbReference>
<evidence type="ECO:0000256" key="4">
    <source>
        <dbReference type="RuleBase" id="RU367098"/>
    </source>
</evidence>
<evidence type="ECO:0000256" key="1">
    <source>
        <dbReference type="ARBA" id="ARBA00022692"/>
    </source>
</evidence>
<evidence type="ECO:0000313" key="7">
    <source>
        <dbReference type="Proteomes" id="UP000267821"/>
    </source>
</evidence>
<accession>A0A3N4M0U1</accession>
<comment type="subcellular location">
    <subcellularLocation>
        <location evidence="4">Membrane</location>
        <topology evidence="4">Multi-pass membrane protein</topology>
    </subcellularLocation>
</comment>
<keyword evidence="2 4" id="KW-1133">Transmembrane helix</keyword>
<evidence type="ECO:0000313" key="6">
    <source>
        <dbReference type="EMBL" id="RPB26551.1"/>
    </source>
</evidence>
<feature type="region of interest" description="Disordered" evidence="5">
    <location>
        <begin position="14"/>
        <end position="65"/>
    </location>
</feature>
<feature type="transmembrane region" description="Helical" evidence="4">
    <location>
        <begin position="128"/>
        <end position="151"/>
    </location>
</feature>
<dbReference type="InParanoid" id="A0A3N4M0U1"/>
<organism evidence="6 7">
    <name type="scientific">Terfezia boudieri ATCC MYA-4762</name>
    <dbReference type="NCBI Taxonomy" id="1051890"/>
    <lineage>
        <taxon>Eukaryota</taxon>
        <taxon>Fungi</taxon>
        <taxon>Dikarya</taxon>
        <taxon>Ascomycota</taxon>
        <taxon>Pezizomycotina</taxon>
        <taxon>Pezizomycetes</taxon>
        <taxon>Pezizales</taxon>
        <taxon>Pezizaceae</taxon>
        <taxon>Terfezia</taxon>
    </lineage>
</organism>
<dbReference type="STRING" id="1051890.A0A3N4M0U1"/>
<comment type="similarity">
    <text evidence="4">Belongs to the AIM11 family.</text>
</comment>
<evidence type="ECO:0000256" key="3">
    <source>
        <dbReference type="ARBA" id="ARBA00023136"/>
    </source>
</evidence>
<dbReference type="EMBL" id="ML121534">
    <property type="protein sequence ID" value="RPB26551.1"/>
    <property type="molecule type" value="Genomic_DNA"/>
</dbReference>
<dbReference type="AlphaFoldDB" id="A0A3N4M0U1"/>
<sequence length="220" mass="23978">MGWSWPWFPVGRSSPAASSSSPSAAPNVTAPPPAVRNDTPPLIAPATSATTSTGSPPISSTYTPLPEPVRLRRQLTLFLAGPVFLSTSILITRRALRRKALQMIPPQFHPNNAPPLHPPSGPLEALEALNLATLNIAAFAVTLVGAGMFALDVTNMDELRRKVRGEDGLGGEVMGEKWRELKRAEREVEEEMEEWMVSVLARKEVKERARRRAEGEEGDT</sequence>
<evidence type="ECO:0000256" key="5">
    <source>
        <dbReference type="SAM" id="MobiDB-lite"/>
    </source>
</evidence>
<dbReference type="Proteomes" id="UP000267821">
    <property type="component" value="Unassembled WGS sequence"/>
</dbReference>
<dbReference type="OrthoDB" id="3558022at2759"/>
<feature type="compositionally biased region" description="Low complexity" evidence="5">
    <location>
        <begin position="14"/>
        <end position="28"/>
    </location>
</feature>
<dbReference type="GO" id="GO:0016020">
    <property type="term" value="C:membrane"/>
    <property type="evidence" value="ECO:0007669"/>
    <property type="project" value="UniProtKB-SubCell"/>
</dbReference>
<dbReference type="PANTHER" id="PTHR39136:SF1">
    <property type="entry name" value="ALTERED INHERITANCE OF MITOCHONDRIA PROTEIN 11"/>
    <property type="match status" value="1"/>
</dbReference>
<protein>
    <recommendedName>
        <fullName evidence="4">Altered inheritance of mitochondria protein 11</fullName>
    </recommendedName>
</protein>
<keyword evidence="7" id="KW-1185">Reference proteome</keyword>
<evidence type="ECO:0000256" key="2">
    <source>
        <dbReference type="ARBA" id="ARBA00022989"/>
    </source>
</evidence>
<keyword evidence="3 4" id="KW-0472">Membrane</keyword>
<feature type="compositionally biased region" description="Low complexity" evidence="5">
    <location>
        <begin position="39"/>
        <end position="64"/>
    </location>
</feature>
<dbReference type="GO" id="GO:0005739">
    <property type="term" value="C:mitochondrion"/>
    <property type="evidence" value="ECO:0007669"/>
    <property type="project" value="TreeGrafter"/>
</dbReference>
<name>A0A3N4M0U1_9PEZI</name>
<dbReference type="PANTHER" id="PTHR39136">
    <property type="entry name" value="ALTERED INHERITANCE OF MITOCHONDRIA PROTEIN 11"/>
    <property type="match status" value="1"/>
</dbReference>